<dbReference type="GO" id="GO:0008810">
    <property type="term" value="F:cellulase activity"/>
    <property type="evidence" value="ECO:0007669"/>
    <property type="project" value="UniProtKB-EC"/>
</dbReference>
<dbReference type="AlphaFoldDB" id="A0ABD0J508"/>
<feature type="chain" id="PRO_5044533658" description="Endoglucanase" evidence="10">
    <location>
        <begin position="33"/>
        <end position="580"/>
    </location>
</feature>
<evidence type="ECO:0000313" key="13">
    <source>
        <dbReference type="Proteomes" id="UP001519460"/>
    </source>
</evidence>
<dbReference type="InterPro" id="IPR018221">
    <property type="entry name" value="Glyco_hydro_9_His_AS"/>
</dbReference>
<dbReference type="InterPro" id="IPR008928">
    <property type="entry name" value="6-hairpin_glycosidase_sf"/>
</dbReference>
<keyword evidence="7 8" id="KW-0624">Polysaccharide degradation</keyword>
<dbReference type="Proteomes" id="UP001519460">
    <property type="component" value="Unassembled WGS sequence"/>
</dbReference>
<dbReference type="InterPro" id="IPR033126">
    <property type="entry name" value="Glyco_hydro_9_Asp/Glu_AS"/>
</dbReference>
<dbReference type="Pfam" id="PF00759">
    <property type="entry name" value="Glyco_hydro_9"/>
    <property type="match status" value="1"/>
</dbReference>
<reference evidence="12 13" key="1">
    <citation type="journal article" date="2023" name="Sci. Data">
        <title>Genome assembly of the Korean intertidal mud-creeper Batillaria attramentaria.</title>
        <authorList>
            <person name="Patra A.K."/>
            <person name="Ho P.T."/>
            <person name="Jun S."/>
            <person name="Lee S.J."/>
            <person name="Kim Y."/>
            <person name="Won Y.J."/>
        </authorList>
    </citation>
    <scope>NUCLEOTIDE SEQUENCE [LARGE SCALE GENOMIC DNA]</scope>
    <source>
        <strain evidence="12">Wonlab-2016</strain>
    </source>
</reference>
<evidence type="ECO:0000256" key="4">
    <source>
        <dbReference type="ARBA" id="ARBA00023001"/>
    </source>
</evidence>
<dbReference type="PROSITE" id="PS00698">
    <property type="entry name" value="GH9_3"/>
    <property type="match status" value="1"/>
</dbReference>
<feature type="non-terminal residue" evidence="12">
    <location>
        <position position="1"/>
    </location>
</feature>
<evidence type="ECO:0000256" key="10">
    <source>
        <dbReference type="RuleBase" id="RU361166"/>
    </source>
</evidence>
<evidence type="ECO:0000313" key="12">
    <source>
        <dbReference type="EMBL" id="KAK7461208.1"/>
    </source>
</evidence>
<protein>
    <recommendedName>
        <fullName evidence="10">Endoglucanase</fullName>
        <ecNumber evidence="10">3.2.1.4</ecNumber>
    </recommendedName>
</protein>
<sequence>RQFTSLTAHRLVMSYCEVVVLLLFVSCTPGDANYNYTDALDKSLLFYLAQRSGRIPDNVIPWQKDSALNDGSDVSRDLTGGWYDAGDFLKINFPMAGSATNLLWGLIQFQDAYVTSGLLERMREVVKWPLDYFLKTWDADSKTLYGQIGAADVDHSFWGRPEDMTMERPTFVMNTTHPASDLAGVMAAALAADSVYADELLVASRSIYNFAESYRGEYHTAVPESARAYSSSGYLDELCWGAAWLYKATGETTYLEKAEAALKEQGIYVSSFSWNSKTIGCLVLLHSAYTAGSSKRQEHAESISRFLHMWRDGTRAITLTPCGLSFFIEWVNAALISLMAAEQGIEPEANRKWALSQVNYALGDNKYKISYVVGVGDNFPRRPHHSASACPPAPESCNWVTYHEDVDNWHVLYGALVGGPDQHDNYTDDRTDYVHNEVATDYNAGFQSALAGLINLGTRGELPNAQTKCPKWPDDTSTVPPEPTTVTADMTTTTTADMATTTTADVTTTTTADMATTTTADVTTTTTADVTTTTTTDMTTVKKPVSTPCCESGGVTSFPRPSLIIAALVFIYSLQPSPFY</sequence>
<dbReference type="InterPro" id="IPR001701">
    <property type="entry name" value="Glyco_hydro_9"/>
</dbReference>
<proteinExistence type="inferred from homology"/>
<dbReference type="SUPFAM" id="SSF48208">
    <property type="entry name" value="Six-hairpin glycosidases"/>
    <property type="match status" value="1"/>
</dbReference>
<dbReference type="PROSITE" id="PS00592">
    <property type="entry name" value="GH9_2"/>
    <property type="match status" value="1"/>
</dbReference>
<comment type="catalytic activity">
    <reaction evidence="1 10">
        <text>Endohydrolysis of (1-&gt;4)-beta-D-glucosidic linkages in cellulose, lichenin and cereal beta-D-glucans.</text>
        <dbReference type="EC" id="3.2.1.4"/>
    </reaction>
</comment>
<keyword evidence="13" id="KW-1185">Reference proteome</keyword>
<keyword evidence="6 8" id="KW-0326">Glycosidase</keyword>
<feature type="domain" description="Glycoside hydrolase family 9" evidence="11">
    <location>
        <begin position="36"/>
        <end position="450"/>
    </location>
</feature>
<feature type="active site" evidence="9">
    <location>
        <position position="437"/>
    </location>
</feature>
<comment type="similarity">
    <text evidence="2 8 10">Belongs to the glycosyl hydrolase 9 (cellulase E) family.</text>
</comment>
<keyword evidence="3 8" id="KW-0378">Hydrolase</keyword>
<evidence type="ECO:0000256" key="8">
    <source>
        <dbReference type="PROSITE-ProRule" id="PRU10059"/>
    </source>
</evidence>
<dbReference type="Gene3D" id="1.50.10.10">
    <property type="match status" value="1"/>
</dbReference>
<dbReference type="EC" id="3.2.1.4" evidence="10"/>
<feature type="active site" evidence="9">
    <location>
        <position position="428"/>
    </location>
</feature>
<feature type="active site" evidence="8">
    <location>
        <position position="384"/>
    </location>
</feature>
<evidence type="ECO:0000256" key="7">
    <source>
        <dbReference type="ARBA" id="ARBA00023326"/>
    </source>
</evidence>
<accession>A0ABD0J508</accession>
<evidence type="ECO:0000256" key="9">
    <source>
        <dbReference type="PROSITE-ProRule" id="PRU10060"/>
    </source>
</evidence>
<evidence type="ECO:0000256" key="1">
    <source>
        <dbReference type="ARBA" id="ARBA00000966"/>
    </source>
</evidence>
<name>A0ABD0J508_9CAEN</name>
<evidence type="ECO:0000259" key="11">
    <source>
        <dbReference type="Pfam" id="PF00759"/>
    </source>
</evidence>
<keyword evidence="5 8" id="KW-0119">Carbohydrate metabolism</keyword>
<keyword evidence="4 10" id="KW-0136">Cellulose degradation</keyword>
<evidence type="ECO:0000256" key="2">
    <source>
        <dbReference type="ARBA" id="ARBA00007072"/>
    </source>
</evidence>
<evidence type="ECO:0000256" key="3">
    <source>
        <dbReference type="ARBA" id="ARBA00022801"/>
    </source>
</evidence>
<dbReference type="PANTHER" id="PTHR22298">
    <property type="entry name" value="ENDO-1,4-BETA-GLUCANASE"/>
    <property type="match status" value="1"/>
</dbReference>
<keyword evidence="10" id="KW-0732">Signal</keyword>
<gene>
    <name evidence="12" type="ORF">BaRGS_00038743</name>
</gene>
<evidence type="ECO:0000256" key="5">
    <source>
        <dbReference type="ARBA" id="ARBA00023277"/>
    </source>
</evidence>
<dbReference type="InterPro" id="IPR012341">
    <property type="entry name" value="6hp_glycosidase-like_sf"/>
</dbReference>
<dbReference type="GO" id="GO:0030245">
    <property type="term" value="P:cellulose catabolic process"/>
    <property type="evidence" value="ECO:0007669"/>
    <property type="project" value="UniProtKB-KW"/>
</dbReference>
<dbReference type="EMBL" id="JACVVK020000640">
    <property type="protein sequence ID" value="KAK7461208.1"/>
    <property type="molecule type" value="Genomic_DNA"/>
</dbReference>
<feature type="signal peptide" evidence="10">
    <location>
        <begin position="1"/>
        <end position="32"/>
    </location>
</feature>
<evidence type="ECO:0000256" key="6">
    <source>
        <dbReference type="ARBA" id="ARBA00023295"/>
    </source>
</evidence>
<organism evidence="12 13">
    <name type="scientific">Batillaria attramentaria</name>
    <dbReference type="NCBI Taxonomy" id="370345"/>
    <lineage>
        <taxon>Eukaryota</taxon>
        <taxon>Metazoa</taxon>
        <taxon>Spiralia</taxon>
        <taxon>Lophotrochozoa</taxon>
        <taxon>Mollusca</taxon>
        <taxon>Gastropoda</taxon>
        <taxon>Caenogastropoda</taxon>
        <taxon>Sorbeoconcha</taxon>
        <taxon>Cerithioidea</taxon>
        <taxon>Batillariidae</taxon>
        <taxon>Batillaria</taxon>
    </lineage>
</organism>
<comment type="caution">
    <text evidence="12">The sequence shown here is derived from an EMBL/GenBank/DDBJ whole genome shotgun (WGS) entry which is preliminary data.</text>
</comment>